<sequence>MTFVLPPELWDETIDHLWDDPKALTACALTCRDWVPSSRLHLFRTVRIQSAKHCARFAALLADRPEIAPCVRRFTISAEYAGIDSHGEPKEDDEWVDNVADIVPLLVNVSTVGLSRVRWGVLQPKTQDVLKRMFRRVHTLFLFEVRFLASADVITFLSAFPVLNELYFHGVSWTHESPAPLLKFDADGNVVADSQEQQAMRLSYLFLDARSSPTLVTEWLLNHPSEQRLRTIQLCWREIDNMKAVGDLLHASGSALERLLVEFPAGIPEEAVLHNQISLVHNTGLRSLHFGGLNAAQSRNFLAQQLFPWVSAMLSQIRSRTLQEVTFEFEITSVRDLLSLDWARIDRDLSREEFKGLHVLFYVSCEDAVPQTVKEVQALISDRLEGFRERGTLCVSCV</sequence>
<keyword evidence="2" id="KW-1185">Reference proteome</keyword>
<evidence type="ECO:0000313" key="2">
    <source>
        <dbReference type="Proteomes" id="UP000218811"/>
    </source>
</evidence>
<dbReference type="EMBL" id="KB467942">
    <property type="protein sequence ID" value="PCH37694.1"/>
    <property type="molecule type" value="Genomic_DNA"/>
</dbReference>
<organism evidence="1 2">
    <name type="scientific">Wolfiporia cocos (strain MD-104)</name>
    <name type="common">Brown rot fungus</name>
    <dbReference type="NCBI Taxonomy" id="742152"/>
    <lineage>
        <taxon>Eukaryota</taxon>
        <taxon>Fungi</taxon>
        <taxon>Dikarya</taxon>
        <taxon>Basidiomycota</taxon>
        <taxon>Agaricomycotina</taxon>
        <taxon>Agaricomycetes</taxon>
        <taxon>Polyporales</taxon>
        <taxon>Phaeolaceae</taxon>
        <taxon>Wolfiporia</taxon>
    </lineage>
</organism>
<evidence type="ECO:0008006" key="3">
    <source>
        <dbReference type="Google" id="ProtNLM"/>
    </source>
</evidence>
<accession>A0A2H3JM24</accession>
<dbReference type="OMA" id="CWREIDN"/>
<dbReference type="STRING" id="742152.A0A2H3JM24"/>
<proteinExistence type="predicted"/>
<dbReference type="AlphaFoldDB" id="A0A2H3JM24"/>
<evidence type="ECO:0000313" key="1">
    <source>
        <dbReference type="EMBL" id="PCH37694.1"/>
    </source>
</evidence>
<dbReference type="Proteomes" id="UP000218811">
    <property type="component" value="Unassembled WGS sequence"/>
</dbReference>
<reference evidence="1 2" key="1">
    <citation type="journal article" date="2012" name="Science">
        <title>The Paleozoic origin of enzymatic lignin decomposition reconstructed from 31 fungal genomes.</title>
        <authorList>
            <person name="Floudas D."/>
            <person name="Binder M."/>
            <person name="Riley R."/>
            <person name="Barry K."/>
            <person name="Blanchette R.A."/>
            <person name="Henrissat B."/>
            <person name="Martinez A.T."/>
            <person name="Otillar R."/>
            <person name="Spatafora J.W."/>
            <person name="Yadav J.S."/>
            <person name="Aerts A."/>
            <person name="Benoit I."/>
            <person name="Boyd A."/>
            <person name="Carlson A."/>
            <person name="Copeland A."/>
            <person name="Coutinho P.M."/>
            <person name="de Vries R.P."/>
            <person name="Ferreira P."/>
            <person name="Findley K."/>
            <person name="Foster B."/>
            <person name="Gaskell J."/>
            <person name="Glotzer D."/>
            <person name="Gorecki P."/>
            <person name="Heitman J."/>
            <person name="Hesse C."/>
            <person name="Hori C."/>
            <person name="Igarashi K."/>
            <person name="Jurgens J.A."/>
            <person name="Kallen N."/>
            <person name="Kersten P."/>
            <person name="Kohler A."/>
            <person name="Kuees U."/>
            <person name="Kumar T.K.A."/>
            <person name="Kuo A."/>
            <person name="LaButti K."/>
            <person name="Larrondo L.F."/>
            <person name="Lindquist E."/>
            <person name="Ling A."/>
            <person name="Lombard V."/>
            <person name="Lucas S."/>
            <person name="Lundell T."/>
            <person name="Martin R."/>
            <person name="McLaughlin D.J."/>
            <person name="Morgenstern I."/>
            <person name="Morin E."/>
            <person name="Murat C."/>
            <person name="Nagy L.G."/>
            <person name="Nolan M."/>
            <person name="Ohm R.A."/>
            <person name="Patyshakuliyeva A."/>
            <person name="Rokas A."/>
            <person name="Ruiz-Duenas F.J."/>
            <person name="Sabat G."/>
            <person name="Salamov A."/>
            <person name="Samejima M."/>
            <person name="Schmutz J."/>
            <person name="Slot J.C."/>
            <person name="St John F."/>
            <person name="Stenlid J."/>
            <person name="Sun H."/>
            <person name="Sun S."/>
            <person name="Syed K."/>
            <person name="Tsang A."/>
            <person name="Wiebenga A."/>
            <person name="Young D."/>
            <person name="Pisabarro A."/>
            <person name="Eastwood D.C."/>
            <person name="Martin F."/>
            <person name="Cullen D."/>
            <person name="Grigoriev I.V."/>
            <person name="Hibbett D.S."/>
        </authorList>
    </citation>
    <scope>NUCLEOTIDE SEQUENCE [LARGE SCALE GENOMIC DNA]</scope>
    <source>
        <strain evidence="1 2">MD-104</strain>
    </source>
</reference>
<name>A0A2H3JM24_WOLCO</name>
<dbReference type="OrthoDB" id="2788229at2759"/>
<protein>
    <recommendedName>
        <fullName evidence="3">F-box domain-containing protein</fullName>
    </recommendedName>
</protein>
<gene>
    <name evidence="1" type="ORF">WOLCODRAFT_95650</name>
</gene>